<proteinExistence type="predicted"/>
<evidence type="ECO:0000313" key="3">
    <source>
        <dbReference type="Proteomes" id="UP001159363"/>
    </source>
</evidence>
<sequence>MEELESIEGTVDIFVQLDIRTREGEHCPALEKVRRYSCVKKREISFSSAGGRQRANTKYMESGIRPLQGAMELLRLWPVADNQASPVVLIGISTAVSRPHVSHLLDPVTLSGGPHGKWPGSSDARHFWPQLPAMAAQSLSATMHVSLHDFLYRRKRLSPERQLAPDPNSNVRLTLIRWLDYFPPTMDRVRLPAGSPPDFLMWESCRIMPLVDEFSQGTSRFPLPFIPSMLHPHVNVKSRPNLFTQQLPGSLNGKFLKANDRTHQKEIKISQHSPDKIIDRKLTDIVLWEHTAPQDQQLFPTADFHGGDAALVRPADLPGVTKRCGRAPKSNQARAPQPRQPLPCHLLAKASMKQRRNARTGETEDPRENPPTSGTIPKCEDPGATLPGIEPGSPRWDASSLTTKPPRPHIRL</sequence>
<dbReference type="EMBL" id="JARBHB010000012">
    <property type="protein sequence ID" value="KAJ8871280.1"/>
    <property type="molecule type" value="Genomic_DNA"/>
</dbReference>
<dbReference type="Proteomes" id="UP001159363">
    <property type="component" value="Chromosome 11"/>
</dbReference>
<organism evidence="2 3">
    <name type="scientific">Dryococelus australis</name>
    <dbReference type="NCBI Taxonomy" id="614101"/>
    <lineage>
        <taxon>Eukaryota</taxon>
        <taxon>Metazoa</taxon>
        <taxon>Ecdysozoa</taxon>
        <taxon>Arthropoda</taxon>
        <taxon>Hexapoda</taxon>
        <taxon>Insecta</taxon>
        <taxon>Pterygota</taxon>
        <taxon>Neoptera</taxon>
        <taxon>Polyneoptera</taxon>
        <taxon>Phasmatodea</taxon>
        <taxon>Verophasmatodea</taxon>
        <taxon>Anareolatae</taxon>
        <taxon>Phasmatidae</taxon>
        <taxon>Eurycanthinae</taxon>
        <taxon>Dryococelus</taxon>
    </lineage>
</organism>
<accession>A0ABQ9GGY7</accession>
<feature type="compositionally biased region" description="Basic and acidic residues" evidence="1">
    <location>
        <begin position="359"/>
        <end position="368"/>
    </location>
</feature>
<gene>
    <name evidence="2" type="ORF">PR048_027588</name>
</gene>
<name>A0ABQ9GGY7_9NEOP</name>
<protein>
    <submittedName>
        <fullName evidence="2">Uncharacterized protein</fullName>
    </submittedName>
</protein>
<feature type="region of interest" description="Disordered" evidence="1">
    <location>
        <begin position="319"/>
        <end position="412"/>
    </location>
</feature>
<keyword evidence="3" id="KW-1185">Reference proteome</keyword>
<reference evidence="2 3" key="1">
    <citation type="submission" date="2023-02" db="EMBL/GenBank/DDBJ databases">
        <title>LHISI_Scaffold_Assembly.</title>
        <authorList>
            <person name="Stuart O.P."/>
            <person name="Cleave R."/>
            <person name="Magrath M.J.L."/>
            <person name="Mikheyev A.S."/>
        </authorList>
    </citation>
    <scope>NUCLEOTIDE SEQUENCE [LARGE SCALE GENOMIC DNA]</scope>
    <source>
        <strain evidence="2">Daus_M_001</strain>
        <tissue evidence="2">Leg muscle</tissue>
    </source>
</reference>
<evidence type="ECO:0000256" key="1">
    <source>
        <dbReference type="SAM" id="MobiDB-lite"/>
    </source>
</evidence>
<evidence type="ECO:0000313" key="2">
    <source>
        <dbReference type="EMBL" id="KAJ8871280.1"/>
    </source>
</evidence>
<comment type="caution">
    <text evidence="2">The sequence shown here is derived from an EMBL/GenBank/DDBJ whole genome shotgun (WGS) entry which is preliminary data.</text>
</comment>